<gene>
    <name evidence="1" type="ORF">LCGC14_1896570</name>
</gene>
<dbReference type="EMBL" id="LAZR01019782">
    <property type="protein sequence ID" value="KKL91246.1"/>
    <property type="molecule type" value="Genomic_DNA"/>
</dbReference>
<evidence type="ECO:0000313" key="1">
    <source>
        <dbReference type="EMBL" id="KKL91246.1"/>
    </source>
</evidence>
<proteinExistence type="predicted"/>
<protein>
    <recommendedName>
        <fullName evidence="2">VOC domain-containing protein</fullName>
    </recommendedName>
</protein>
<feature type="non-terminal residue" evidence="1">
    <location>
        <position position="127"/>
    </location>
</feature>
<reference evidence="1" key="1">
    <citation type="journal article" date="2015" name="Nature">
        <title>Complex archaea that bridge the gap between prokaryotes and eukaryotes.</title>
        <authorList>
            <person name="Spang A."/>
            <person name="Saw J.H."/>
            <person name="Jorgensen S.L."/>
            <person name="Zaremba-Niedzwiedzka K."/>
            <person name="Martijn J."/>
            <person name="Lind A.E."/>
            <person name="van Eijk R."/>
            <person name="Schleper C."/>
            <person name="Guy L."/>
            <person name="Ettema T.J."/>
        </authorList>
    </citation>
    <scope>NUCLEOTIDE SEQUENCE</scope>
</reference>
<accession>A0A0F9GL97</accession>
<comment type="caution">
    <text evidence="1">The sequence shown here is derived from an EMBL/GenBank/DDBJ whole genome shotgun (WGS) entry which is preliminary data.</text>
</comment>
<sequence>MENLTRILHFAHIYQDIDKQMKFLKTLDNKLEFKISEIKDGTILYKGKKSKISLKSASTQLFGINLELTQWIDGECPHKDFLDQGKEGLHHVTIFDGNVQSRIKEYQEKGIDVLFSSQIGGFDVAYI</sequence>
<dbReference type="Gene3D" id="3.10.180.10">
    <property type="entry name" value="2,3-Dihydroxybiphenyl 1,2-Dioxygenase, domain 1"/>
    <property type="match status" value="1"/>
</dbReference>
<evidence type="ECO:0008006" key="2">
    <source>
        <dbReference type="Google" id="ProtNLM"/>
    </source>
</evidence>
<dbReference type="SUPFAM" id="SSF54593">
    <property type="entry name" value="Glyoxalase/Bleomycin resistance protein/Dihydroxybiphenyl dioxygenase"/>
    <property type="match status" value="1"/>
</dbReference>
<dbReference type="Pfam" id="PF13669">
    <property type="entry name" value="Glyoxalase_4"/>
    <property type="match status" value="1"/>
</dbReference>
<dbReference type="AlphaFoldDB" id="A0A0F9GL97"/>
<name>A0A0F9GL97_9ZZZZ</name>
<dbReference type="InterPro" id="IPR029068">
    <property type="entry name" value="Glyas_Bleomycin-R_OHBP_Dase"/>
</dbReference>
<organism evidence="1">
    <name type="scientific">marine sediment metagenome</name>
    <dbReference type="NCBI Taxonomy" id="412755"/>
    <lineage>
        <taxon>unclassified sequences</taxon>
        <taxon>metagenomes</taxon>
        <taxon>ecological metagenomes</taxon>
    </lineage>
</organism>